<organism evidence="1 2">
    <name type="scientific">Lactococcus formosensis</name>
    <dbReference type="NCBI Taxonomy" id="1281486"/>
    <lineage>
        <taxon>Bacteria</taxon>
        <taxon>Bacillati</taxon>
        <taxon>Bacillota</taxon>
        <taxon>Bacilli</taxon>
        <taxon>Lactobacillales</taxon>
        <taxon>Streptococcaceae</taxon>
        <taxon>Lactococcus</taxon>
    </lineage>
</organism>
<dbReference type="InterPro" id="IPR036634">
    <property type="entry name" value="PRD_sf"/>
</dbReference>
<protein>
    <recommendedName>
        <fullName evidence="3">PRD domain-containing protein</fullName>
    </recommendedName>
</protein>
<dbReference type="InterPro" id="IPR020044">
    <property type="entry name" value="PRD_EF0829/AHA3910"/>
</dbReference>
<evidence type="ECO:0000313" key="1">
    <source>
        <dbReference type="EMBL" id="MDG6192963.1"/>
    </source>
</evidence>
<dbReference type="GO" id="GO:0006355">
    <property type="term" value="P:regulation of DNA-templated transcription"/>
    <property type="evidence" value="ECO:0007669"/>
    <property type="project" value="InterPro"/>
</dbReference>
<comment type="caution">
    <text evidence="1">The sequence shown here is derived from an EMBL/GenBank/DDBJ whole genome shotgun (WGS) entry which is preliminary data.</text>
</comment>
<reference evidence="1" key="1">
    <citation type="submission" date="2022-06" db="EMBL/GenBank/DDBJ databases">
        <title>Lactococcus from bovine mastitis in China.</title>
        <authorList>
            <person name="Lin Y."/>
            <person name="Han B."/>
        </authorList>
    </citation>
    <scope>NUCLEOTIDE SEQUENCE</scope>
    <source>
        <strain evidence="1">Hebei-B-39</strain>
    </source>
</reference>
<accession>A0A9X4SFC2</accession>
<dbReference type="NCBIfam" id="TIGR03582">
    <property type="entry name" value="EF_0829"/>
    <property type="match status" value="1"/>
</dbReference>
<proteinExistence type="predicted"/>
<sequence>MRTVEKYLLEQHISGEVETLRVFVKNVEKIFFRENLTPNELQWKVMINHFDAVVARQLSGERLPEMDSSLFADLSEQSMQLAQEVADSIKILDKSEIFLIAVHVENVLGNIN</sequence>
<dbReference type="SUPFAM" id="SSF63520">
    <property type="entry name" value="PTS-regulatory domain, PRD"/>
    <property type="match status" value="1"/>
</dbReference>
<name>A0A9X4SFC2_9LACT</name>
<dbReference type="EMBL" id="JAMWGI010000001">
    <property type="protein sequence ID" value="MDG6192963.1"/>
    <property type="molecule type" value="Genomic_DNA"/>
</dbReference>
<dbReference type="RefSeq" id="WP_017368981.1">
    <property type="nucleotide sequence ID" value="NZ_CP141723.1"/>
</dbReference>
<dbReference type="AlphaFoldDB" id="A0A9X4SFC2"/>
<gene>
    <name evidence="1" type="ORF">NF708_02950</name>
</gene>
<dbReference type="Gene3D" id="1.10.1790.10">
    <property type="entry name" value="PRD domain"/>
    <property type="match status" value="1"/>
</dbReference>
<evidence type="ECO:0000313" key="2">
    <source>
        <dbReference type="Proteomes" id="UP001153203"/>
    </source>
</evidence>
<dbReference type="Proteomes" id="UP001153203">
    <property type="component" value="Unassembled WGS sequence"/>
</dbReference>
<evidence type="ECO:0008006" key="3">
    <source>
        <dbReference type="Google" id="ProtNLM"/>
    </source>
</evidence>